<dbReference type="PANTHER" id="PTHR10091:SF0">
    <property type="entry name" value="GALACTOSE MUTAROTASE"/>
    <property type="match status" value="1"/>
</dbReference>
<evidence type="ECO:0000256" key="4">
    <source>
        <dbReference type="ARBA" id="ARBA00013185"/>
    </source>
</evidence>
<dbReference type="GO" id="GO:0005737">
    <property type="term" value="C:cytoplasm"/>
    <property type="evidence" value="ECO:0007669"/>
    <property type="project" value="TreeGrafter"/>
</dbReference>
<protein>
    <recommendedName>
        <fullName evidence="5 8">Aldose 1-epimerase</fullName>
        <ecNumber evidence="4 8">5.1.3.3</ecNumber>
    </recommendedName>
</protein>
<comment type="pathway">
    <text evidence="2 8">Carbohydrate metabolism; hexose metabolism.</text>
</comment>
<feature type="binding site" evidence="11">
    <location>
        <begin position="77"/>
        <end position="78"/>
    </location>
    <ligand>
        <name>beta-D-galactose</name>
        <dbReference type="ChEBI" id="CHEBI:27667"/>
    </ligand>
</feature>
<evidence type="ECO:0000256" key="1">
    <source>
        <dbReference type="ARBA" id="ARBA00001614"/>
    </source>
</evidence>
<reference evidence="12 13" key="1">
    <citation type="submission" date="2014-09" db="EMBL/GenBank/DDBJ databases">
        <title>Vibrio maritimus JCM 19240. (C210) whole genome shotgun sequence.</title>
        <authorList>
            <person name="Sawabe T."/>
            <person name="Meirelles P."/>
            <person name="Nakanishi M."/>
            <person name="Sayaka M."/>
            <person name="Hattori M."/>
            <person name="Ohkuma M."/>
        </authorList>
    </citation>
    <scope>NUCLEOTIDE SEQUENCE [LARGE SCALE GENOMIC DNA]</scope>
    <source>
        <strain evidence="12 13">JCM 19240</strain>
    </source>
</reference>
<dbReference type="InterPro" id="IPR015443">
    <property type="entry name" value="Aldose_1-epimerase"/>
</dbReference>
<dbReference type="GO" id="GO:0033499">
    <property type="term" value="P:galactose catabolic process via UDP-galactose, Leloir pathway"/>
    <property type="evidence" value="ECO:0007669"/>
    <property type="project" value="TreeGrafter"/>
</dbReference>
<dbReference type="PIRSF" id="PIRSF005096">
    <property type="entry name" value="GALM"/>
    <property type="match status" value="1"/>
</dbReference>
<dbReference type="InterPro" id="IPR018052">
    <property type="entry name" value="Ald1_epimerase_CS"/>
</dbReference>
<proteinExistence type="inferred from homology"/>
<evidence type="ECO:0000256" key="3">
    <source>
        <dbReference type="ARBA" id="ARBA00006206"/>
    </source>
</evidence>
<evidence type="ECO:0000256" key="11">
    <source>
        <dbReference type="PIRSR" id="PIRSR005096-3"/>
    </source>
</evidence>
<dbReference type="GO" id="GO:0030246">
    <property type="term" value="F:carbohydrate binding"/>
    <property type="evidence" value="ECO:0007669"/>
    <property type="project" value="InterPro"/>
</dbReference>
<dbReference type="EC" id="5.1.3.3" evidence="4 8"/>
<evidence type="ECO:0000256" key="10">
    <source>
        <dbReference type="PIRSR" id="PIRSR005096-2"/>
    </source>
</evidence>
<evidence type="ECO:0000256" key="8">
    <source>
        <dbReference type="PIRNR" id="PIRNR005096"/>
    </source>
</evidence>
<evidence type="ECO:0000256" key="9">
    <source>
        <dbReference type="PIRSR" id="PIRSR005096-1"/>
    </source>
</evidence>
<dbReference type="GO" id="GO:0004034">
    <property type="term" value="F:aldose 1-epimerase activity"/>
    <property type="evidence" value="ECO:0007669"/>
    <property type="project" value="UniProtKB-EC"/>
</dbReference>
<reference evidence="12 13" key="2">
    <citation type="submission" date="2014-09" db="EMBL/GenBank/DDBJ databases">
        <authorList>
            <consortium name="NBRP consortium"/>
            <person name="Sawabe T."/>
            <person name="Meirelles P."/>
            <person name="Nakanishi M."/>
            <person name="Sayaka M."/>
            <person name="Hattori M."/>
            <person name="Ohkuma M."/>
        </authorList>
    </citation>
    <scope>NUCLEOTIDE SEQUENCE [LARGE SCALE GENOMIC DNA]</scope>
    <source>
        <strain evidence="12 13">JCM 19240</strain>
    </source>
</reference>
<feature type="active site" description="Proton donor" evidence="9">
    <location>
        <position position="174"/>
    </location>
</feature>
<dbReference type="Gene3D" id="2.70.98.10">
    <property type="match status" value="1"/>
</dbReference>
<organism evidence="12 13">
    <name type="scientific">Vibrio maritimus</name>
    <dbReference type="NCBI Taxonomy" id="990268"/>
    <lineage>
        <taxon>Bacteria</taxon>
        <taxon>Pseudomonadati</taxon>
        <taxon>Pseudomonadota</taxon>
        <taxon>Gammaproteobacteria</taxon>
        <taxon>Vibrionales</taxon>
        <taxon>Vibrionaceae</taxon>
        <taxon>Vibrio</taxon>
    </lineage>
</organism>
<keyword evidence="13" id="KW-1185">Reference proteome</keyword>
<feature type="binding site" evidence="11">
    <location>
        <begin position="174"/>
        <end position="176"/>
    </location>
    <ligand>
        <name>beta-D-galactose</name>
        <dbReference type="ChEBI" id="CHEBI:27667"/>
    </ligand>
</feature>
<dbReference type="NCBIfam" id="TIGR02636">
    <property type="entry name" value="galM_Leloir"/>
    <property type="match status" value="1"/>
</dbReference>
<dbReference type="EMBL" id="BBMT01000008">
    <property type="protein sequence ID" value="GAL35891.1"/>
    <property type="molecule type" value="Genomic_DNA"/>
</dbReference>
<accession>A0A090T7H1</accession>
<evidence type="ECO:0000256" key="7">
    <source>
        <dbReference type="ARBA" id="ARBA00023277"/>
    </source>
</evidence>
<dbReference type="InterPro" id="IPR014718">
    <property type="entry name" value="GH-type_carb-bd"/>
</dbReference>
<feature type="binding site" evidence="10">
    <location>
        <position position="246"/>
    </location>
    <ligand>
        <name>beta-D-galactose</name>
        <dbReference type="ChEBI" id="CHEBI:27667"/>
    </ligand>
</feature>
<dbReference type="CDD" id="cd09019">
    <property type="entry name" value="galactose_mutarotase_like"/>
    <property type="match status" value="1"/>
</dbReference>
<evidence type="ECO:0000256" key="6">
    <source>
        <dbReference type="ARBA" id="ARBA00023235"/>
    </source>
</evidence>
<dbReference type="InterPro" id="IPR047215">
    <property type="entry name" value="Galactose_mutarotase-like"/>
</dbReference>
<dbReference type="OrthoDB" id="9779408at2"/>
<keyword evidence="6 8" id="KW-0413">Isomerase</keyword>
<comment type="caution">
    <text evidence="12">The sequence shown here is derived from an EMBL/GenBank/DDBJ whole genome shotgun (WGS) entry which is preliminary data.</text>
</comment>
<dbReference type="Proteomes" id="UP000029224">
    <property type="component" value="Unassembled WGS sequence"/>
</dbReference>
<evidence type="ECO:0000313" key="13">
    <source>
        <dbReference type="Proteomes" id="UP000029224"/>
    </source>
</evidence>
<sequence>MTAIMNGLAADGKPPSLYTLSNASGMEVTVMDVGATWLSCKLPIDDEKREVLLGVETMEDFARQKVFLGATVGRFANRIAGGRFKIDGHEFQAVTNQSGNCLHGGLDGFDKRRWSLVEKSDNSVELSLVSADGDQGFPGELMVSVRYSLSEQNQVLIDYSATTTAATPVNLTNHAYFNLLGAESEEDILGHSLQIRAAHYLPTQADGIPFTEPEAVAGTSFDFNMTKPLSTHLLADEQQRQANGYDHCYVLESQGNEPVARLVSPDSRVEMSVFTTKPGVQLYTGNWLANTPNRLGGLYKDYQGVALETQFYPDSPNRGWKESDAILRPGNQYKHSTSYEFAIK</sequence>
<dbReference type="SUPFAM" id="SSF74650">
    <property type="entry name" value="Galactose mutarotase-like"/>
    <property type="match status" value="1"/>
</dbReference>
<evidence type="ECO:0000313" key="12">
    <source>
        <dbReference type="EMBL" id="GAL35891.1"/>
    </source>
</evidence>
<dbReference type="AlphaFoldDB" id="A0A090T7H1"/>
<dbReference type="GO" id="GO:0006006">
    <property type="term" value="P:glucose metabolic process"/>
    <property type="evidence" value="ECO:0007669"/>
    <property type="project" value="TreeGrafter"/>
</dbReference>
<comment type="similarity">
    <text evidence="3 8">Belongs to the aldose epimerase family.</text>
</comment>
<comment type="catalytic activity">
    <reaction evidence="1 8">
        <text>alpha-D-glucose = beta-D-glucose</text>
        <dbReference type="Rhea" id="RHEA:10264"/>
        <dbReference type="ChEBI" id="CHEBI:15903"/>
        <dbReference type="ChEBI" id="CHEBI:17925"/>
        <dbReference type="EC" id="5.1.3.3"/>
    </reaction>
</comment>
<dbReference type="InterPro" id="IPR011013">
    <property type="entry name" value="Gal_mutarotase_sf_dom"/>
</dbReference>
<keyword evidence="7 8" id="KW-0119">Carbohydrate metabolism</keyword>
<dbReference type="PANTHER" id="PTHR10091">
    <property type="entry name" value="ALDOSE-1-EPIMERASE"/>
    <property type="match status" value="1"/>
</dbReference>
<evidence type="ECO:0000256" key="5">
    <source>
        <dbReference type="ARBA" id="ARBA00014165"/>
    </source>
</evidence>
<dbReference type="UniPathway" id="UPA00242"/>
<dbReference type="Pfam" id="PF01263">
    <property type="entry name" value="Aldose_epim"/>
    <property type="match status" value="1"/>
</dbReference>
<dbReference type="InterPro" id="IPR013458">
    <property type="entry name" value="Ald_epimerase_bac"/>
</dbReference>
<dbReference type="NCBIfam" id="NF008277">
    <property type="entry name" value="PRK11055.1"/>
    <property type="match status" value="1"/>
</dbReference>
<feature type="active site" description="Proton acceptor" evidence="9">
    <location>
        <position position="308"/>
    </location>
</feature>
<name>A0A090T7H1_9VIBR</name>
<gene>
    <name evidence="12" type="ORF">JCM19240_4826</name>
</gene>
<dbReference type="PROSITE" id="PS00545">
    <property type="entry name" value="ALDOSE_1_EPIMERASE"/>
    <property type="match status" value="1"/>
</dbReference>
<dbReference type="InterPro" id="IPR008183">
    <property type="entry name" value="Aldose_1/G6P_1-epimerase"/>
</dbReference>
<evidence type="ECO:0000256" key="2">
    <source>
        <dbReference type="ARBA" id="ARBA00005028"/>
    </source>
</evidence>